<evidence type="ECO:0000313" key="4">
    <source>
        <dbReference type="Proteomes" id="UP000054770"/>
    </source>
</evidence>
<dbReference type="AlphaFoldDB" id="A0A158IZF2"/>
<evidence type="ECO:0000256" key="2">
    <source>
        <dbReference type="SAM" id="Phobius"/>
    </source>
</evidence>
<feature type="compositionally biased region" description="Basic and acidic residues" evidence="1">
    <location>
        <begin position="1"/>
        <end position="16"/>
    </location>
</feature>
<evidence type="ECO:0000256" key="1">
    <source>
        <dbReference type="SAM" id="MobiDB-lite"/>
    </source>
</evidence>
<accession>A0A158IZF2</accession>
<keyword evidence="4" id="KW-1185">Reference proteome</keyword>
<proteinExistence type="predicted"/>
<keyword evidence="2" id="KW-0472">Membrane</keyword>
<reference evidence="3" key="1">
    <citation type="submission" date="2016-01" db="EMBL/GenBank/DDBJ databases">
        <authorList>
            <person name="Peeters C."/>
        </authorList>
    </citation>
    <scope>NUCLEOTIDE SEQUENCE [LARGE SCALE GENOMIC DNA]</scope>
    <source>
        <strain evidence="3">LMG 22940</strain>
    </source>
</reference>
<keyword evidence="2" id="KW-0812">Transmembrane</keyword>
<dbReference type="Proteomes" id="UP000054770">
    <property type="component" value="Unassembled WGS sequence"/>
</dbReference>
<dbReference type="EMBL" id="FCON02000031">
    <property type="protein sequence ID" value="SAL61976.1"/>
    <property type="molecule type" value="Genomic_DNA"/>
</dbReference>
<name>A0A158IZF2_9BURK</name>
<gene>
    <name evidence="3" type="ORF">AWB68_03246</name>
</gene>
<comment type="caution">
    <text evidence="3">The sequence shown here is derived from an EMBL/GenBank/DDBJ whole genome shotgun (WGS) entry which is preliminary data.</text>
</comment>
<protein>
    <submittedName>
        <fullName evidence="3">Uncharacterized protein</fullName>
    </submittedName>
</protein>
<organism evidence="3 4">
    <name type="scientific">Caballeronia choica</name>
    <dbReference type="NCBI Taxonomy" id="326476"/>
    <lineage>
        <taxon>Bacteria</taxon>
        <taxon>Pseudomonadati</taxon>
        <taxon>Pseudomonadota</taxon>
        <taxon>Betaproteobacteria</taxon>
        <taxon>Burkholderiales</taxon>
        <taxon>Burkholderiaceae</taxon>
        <taxon>Caballeronia</taxon>
    </lineage>
</organism>
<sequence length="84" mass="9400">MKRESPRSPPEHEKPAELPARSVRAPRYSQDDALAIERLYSTLKRDELTLDDWLIAAGITLFAASILVFVVIAAIQIVNSVVRL</sequence>
<feature type="region of interest" description="Disordered" evidence="1">
    <location>
        <begin position="1"/>
        <end position="24"/>
    </location>
</feature>
<feature type="transmembrane region" description="Helical" evidence="2">
    <location>
        <begin position="53"/>
        <end position="78"/>
    </location>
</feature>
<evidence type="ECO:0000313" key="3">
    <source>
        <dbReference type="EMBL" id="SAL61976.1"/>
    </source>
</evidence>
<keyword evidence="2" id="KW-1133">Transmembrane helix</keyword>